<dbReference type="Pfam" id="PF09954">
    <property type="entry name" value="DUF2188"/>
    <property type="match status" value="1"/>
</dbReference>
<evidence type="ECO:0000313" key="3">
    <source>
        <dbReference type="Proteomes" id="UP000051166"/>
    </source>
</evidence>
<dbReference type="STRING" id="1423801.FD50_GL001454"/>
<gene>
    <name evidence="2" type="ORF">FD50_GL001454</name>
</gene>
<evidence type="ECO:0000313" key="2">
    <source>
        <dbReference type="EMBL" id="KRL97471.1"/>
    </source>
</evidence>
<reference evidence="2 3" key="1">
    <citation type="journal article" date="2015" name="Genome Announc.">
        <title>Expanding the biotechnology potential of lactobacilli through comparative genomics of 213 strains and associated genera.</title>
        <authorList>
            <person name="Sun Z."/>
            <person name="Harris H.M."/>
            <person name="McCann A."/>
            <person name="Guo C."/>
            <person name="Argimon S."/>
            <person name="Zhang W."/>
            <person name="Yang X."/>
            <person name="Jeffery I.B."/>
            <person name="Cooney J.C."/>
            <person name="Kagawa T.F."/>
            <person name="Liu W."/>
            <person name="Song Y."/>
            <person name="Salvetti E."/>
            <person name="Wrobel A."/>
            <person name="Rasinkangas P."/>
            <person name="Parkhill J."/>
            <person name="Rea M.C."/>
            <person name="O'Sullivan O."/>
            <person name="Ritari J."/>
            <person name="Douillard F.P."/>
            <person name="Paul Ross R."/>
            <person name="Yang R."/>
            <person name="Briner A.E."/>
            <person name="Felis G.E."/>
            <person name="de Vos W.M."/>
            <person name="Barrangou R."/>
            <person name="Klaenhammer T.R."/>
            <person name="Caufield P.W."/>
            <person name="Cui Y."/>
            <person name="Zhang H."/>
            <person name="O'Toole P.W."/>
        </authorList>
    </citation>
    <scope>NUCLEOTIDE SEQUENCE [LARGE SCALE GENOMIC DNA]</scope>
    <source>
        <strain evidence="2 3">DSM 16230</strain>
    </source>
</reference>
<dbReference type="OrthoDB" id="8858565at2"/>
<dbReference type="EMBL" id="AZFQ01000052">
    <property type="protein sequence ID" value="KRL97471.1"/>
    <property type="molecule type" value="Genomic_DNA"/>
</dbReference>
<feature type="compositionally biased region" description="Polar residues" evidence="1">
    <location>
        <begin position="53"/>
        <end position="63"/>
    </location>
</feature>
<protein>
    <recommendedName>
        <fullName evidence="4">DUF2188 domain-containing protein</fullName>
    </recommendedName>
</protein>
<keyword evidence="3" id="KW-1185">Reference proteome</keyword>
<dbReference type="RefSeq" id="WP_054756701.1">
    <property type="nucleotide sequence ID" value="NZ_AZFQ01000052.1"/>
</dbReference>
<dbReference type="GeneID" id="98308751"/>
<dbReference type="AlphaFoldDB" id="A0A0R1UW54"/>
<accession>A0A0R1UW54</accession>
<sequence>MTGKNQWVSPHGDQWAVKGAGNGKATKLFDKKSDALDFAKNVAKNQHSELIGQKQNGQINLKNSYGKDPFPPKDKN</sequence>
<dbReference type="InterPro" id="IPR018691">
    <property type="entry name" value="DUF2188"/>
</dbReference>
<name>A0A0R1UW54_9LACO</name>
<evidence type="ECO:0000256" key="1">
    <source>
        <dbReference type="SAM" id="MobiDB-lite"/>
    </source>
</evidence>
<dbReference type="PATRIC" id="fig|1423801.4.peg.1491"/>
<organism evidence="2 3">
    <name type="scientific">Liquorilactobacillus satsumensis DSM 16230 = JCM 12392</name>
    <dbReference type="NCBI Taxonomy" id="1423801"/>
    <lineage>
        <taxon>Bacteria</taxon>
        <taxon>Bacillati</taxon>
        <taxon>Bacillota</taxon>
        <taxon>Bacilli</taxon>
        <taxon>Lactobacillales</taxon>
        <taxon>Lactobacillaceae</taxon>
        <taxon>Liquorilactobacillus</taxon>
    </lineage>
</organism>
<feature type="region of interest" description="Disordered" evidence="1">
    <location>
        <begin position="47"/>
        <end position="76"/>
    </location>
</feature>
<proteinExistence type="predicted"/>
<dbReference type="Proteomes" id="UP000051166">
    <property type="component" value="Unassembled WGS sequence"/>
</dbReference>
<comment type="caution">
    <text evidence="2">The sequence shown here is derived from an EMBL/GenBank/DDBJ whole genome shotgun (WGS) entry which is preliminary data.</text>
</comment>
<evidence type="ECO:0008006" key="4">
    <source>
        <dbReference type="Google" id="ProtNLM"/>
    </source>
</evidence>